<feature type="compositionally biased region" description="Low complexity" evidence="1">
    <location>
        <begin position="240"/>
        <end position="249"/>
    </location>
</feature>
<evidence type="ECO:0008006" key="4">
    <source>
        <dbReference type="Google" id="ProtNLM"/>
    </source>
</evidence>
<feature type="compositionally biased region" description="Polar residues" evidence="1">
    <location>
        <begin position="280"/>
        <end position="292"/>
    </location>
</feature>
<feature type="compositionally biased region" description="Low complexity" evidence="1">
    <location>
        <begin position="260"/>
        <end position="279"/>
    </location>
</feature>
<proteinExistence type="predicted"/>
<protein>
    <recommendedName>
        <fullName evidence="4">Farnesoic acid O-methyl transferase domain-containing protein</fullName>
    </recommendedName>
</protein>
<feature type="region of interest" description="Disordered" evidence="1">
    <location>
        <begin position="1"/>
        <end position="21"/>
    </location>
</feature>
<dbReference type="Proteomes" id="UP000507470">
    <property type="component" value="Unassembled WGS sequence"/>
</dbReference>
<reference evidence="2 3" key="1">
    <citation type="submission" date="2020-06" db="EMBL/GenBank/DDBJ databases">
        <authorList>
            <person name="Li R."/>
            <person name="Bekaert M."/>
        </authorList>
    </citation>
    <scope>NUCLEOTIDE SEQUENCE [LARGE SCALE GENOMIC DNA]</scope>
    <source>
        <strain evidence="3">wild</strain>
    </source>
</reference>
<dbReference type="EMBL" id="CACVKT020008353">
    <property type="protein sequence ID" value="CAC5414834.1"/>
    <property type="molecule type" value="Genomic_DNA"/>
</dbReference>
<sequence>MVERSYERGEDMGKNSDRGRGETEMIVGREWKRARDIYRTTENNEYKSLEENGVHFQNSESIYFKVKSCDGAFIDLMDDSSSTENNNPVYRVHFEKEQSTIIENSSESILAKETWSGLDCNCYVSIWVSWNSETIEAGKGTVIGSDKFISSTAKIDVIDILIMSHTVAYWQFNFPKNATSGHKKTFSLELECTVLSLHFNPFVACTPDPTTMINTTTTTRGLDPTATSNNKTTTQGLDPTTTSNTKTTTQGLDPITASNTTTTTPELDPTTTSNTTTITQGLDPTTKQGLIPTTTSNTTTTTQGLDPTTTSNTTTTTQGLDPITTSNTTTTTQGLDPTTTSKTTTTTQGLDPKTTSNTTTTTQGFDPTTTSNTTTTTQGLDPTATSNTTTTTQGLDPTNKHNRNKYSRI</sequence>
<accession>A0A6J8E1Y0</accession>
<feature type="compositionally biased region" description="Polar residues" evidence="1">
    <location>
        <begin position="225"/>
        <end position="239"/>
    </location>
</feature>
<evidence type="ECO:0000256" key="1">
    <source>
        <dbReference type="SAM" id="MobiDB-lite"/>
    </source>
</evidence>
<feature type="compositionally biased region" description="Low complexity" evidence="1">
    <location>
        <begin position="324"/>
        <end position="347"/>
    </location>
</feature>
<dbReference type="AlphaFoldDB" id="A0A6J8E1Y0"/>
<dbReference type="OrthoDB" id="6193751at2759"/>
<feature type="region of interest" description="Disordered" evidence="1">
    <location>
        <begin position="216"/>
        <end position="409"/>
    </location>
</feature>
<feature type="compositionally biased region" description="Basic residues" evidence="1">
    <location>
        <begin position="400"/>
        <end position="409"/>
    </location>
</feature>
<keyword evidence="3" id="KW-1185">Reference proteome</keyword>
<gene>
    <name evidence="2" type="ORF">MCOR_47579</name>
</gene>
<name>A0A6J8E1Y0_MYTCO</name>
<feature type="compositionally biased region" description="Low complexity" evidence="1">
    <location>
        <begin position="293"/>
        <end position="317"/>
    </location>
</feature>
<organism evidence="2 3">
    <name type="scientific">Mytilus coruscus</name>
    <name type="common">Sea mussel</name>
    <dbReference type="NCBI Taxonomy" id="42192"/>
    <lineage>
        <taxon>Eukaryota</taxon>
        <taxon>Metazoa</taxon>
        <taxon>Spiralia</taxon>
        <taxon>Lophotrochozoa</taxon>
        <taxon>Mollusca</taxon>
        <taxon>Bivalvia</taxon>
        <taxon>Autobranchia</taxon>
        <taxon>Pteriomorphia</taxon>
        <taxon>Mytilida</taxon>
        <taxon>Mytiloidea</taxon>
        <taxon>Mytilidae</taxon>
        <taxon>Mytilinae</taxon>
        <taxon>Mytilus</taxon>
    </lineage>
</organism>
<evidence type="ECO:0000313" key="3">
    <source>
        <dbReference type="Proteomes" id="UP000507470"/>
    </source>
</evidence>
<evidence type="ECO:0000313" key="2">
    <source>
        <dbReference type="EMBL" id="CAC5414834.1"/>
    </source>
</evidence>
<feature type="compositionally biased region" description="Low complexity" evidence="1">
    <location>
        <begin position="354"/>
        <end position="392"/>
    </location>
</feature>